<dbReference type="PANTHER" id="PTHR10367:SF17">
    <property type="entry name" value="MRNA-CAPPING ENZYME"/>
    <property type="match status" value="1"/>
</dbReference>
<evidence type="ECO:0000256" key="11">
    <source>
        <dbReference type="SAM" id="MobiDB-lite"/>
    </source>
</evidence>
<comment type="subcellular location">
    <subcellularLocation>
        <location evidence="1">Nucleus</location>
    </subcellularLocation>
</comment>
<dbReference type="GO" id="GO:0006281">
    <property type="term" value="P:DNA repair"/>
    <property type="evidence" value="ECO:0007669"/>
    <property type="project" value="InterPro"/>
</dbReference>
<evidence type="ECO:0000256" key="5">
    <source>
        <dbReference type="ARBA" id="ARBA00022695"/>
    </source>
</evidence>
<evidence type="ECO:0000313" key="13">
    <source>
        <dbReference type="EMBL" id="TCD64151.1"/>
    </source>
</evidence>
<name>A0A4R0R8S2_9APHY</name>
<keyword evidence="9" id="KW-0539">Nucleus</keyword>
<feature type="region of interest" description="Disordered" evidence="11">
    <location>
        <begin position="367"/>
        <end position="460"/>
    </location>
</feature>
<dbReference type="GO" id="GO:0004484">
    <property type="term" value="F:mRNA guanylyltransferase activity"/>
    <property type="evidence" value="ECO:0007669"/>
    <property type="project" value="UniProtKB-EC"/>
</dbReference>
<dbReference type="EC" id="2.7.7.50" evidence="2"/>
<dbReference type="CDD" id="cd07895">
    <property type="entry name" value="Adenylation_mRNA_capping"/>
    <property type="match status" value="1"/>
</dbReference>
<dbReference type="InterPro" id="IPR013846">
    <property type="entry name" value="mRNA_cap_enzyme_C"/>
</dbReference>
<dbReference type="AlphaFoldDB" id="A0A4R0R8S2"/>
<dbReference type="InterPro" id="IPR012310">
    <property type="entry name" value="DNA_ligase_ATP-dep_cent"/>
</dbReference>
<keyword evidence="8" id="KW-0342">GTP-binding</keyword>
<keyword evidence="4" id="KW-0808">Transferase</keyword>
<organism evidence="13 14">
    <name type="scientific">Steccherinum ochraceum</name>
    <dbReference type="NCBI Taxonomy" id="92696"/>
    <lineage>
        <taxon>Eukaryota</taxon>
        <taxon>Fungi</taxon>
        <taxon>Dikarya</taxon>
        <taxon>Basidiomycota</taxon>
        <taxon>Agaricomycotina</taxon>
        <taxon>Agaricomycetes</taxon>
        <taxon>Polyporales</taxon>
        <taxon>Steccherinaceae</taxon>
        <taxon>Steccherinum</taxon>
    </lineage>
</organism>
<evidence type="ECO:0000256" key="4">
    <source>
        <dbReference type="ARBA" id="ARBA00022679"/>
    </source>
</evidence>
<evidence type="ECO:0000256" key="2">
    <source>
        <dbReference type="ARBA" id="ARBA00012475"/>
    </source>
</evidence>
<dbReference type="Pfam" id="PF01331">
    <property type="entry name" value="mRNA_cap_enzyme"/>
    <property type="match status" value="1"/>
</dbReference>
<dbReference type="PROSITE" id="PS50160">
    <property type="entry name" value="DNA_LIGASE_A3"/>
    <property type="match status" value="1"/>
</dbReference>
<dbReference type="Gene3D" id="2.40.50.140">
    <property type="entry name" value="Nucleic acid-binding proteins"/>
    <property type="match status" value="1"/>
</dbReference>
<keyword evidence="14" id="KW-1185">Reference proteome</keyword>
<dbReference type="Pfam" id="PF03919">
    <property type="entry name" value="mRNA_cap_C"/>
    <property type="match status" value="1"/>
</dbReference>
<dbReference type="GO" id="GO:0005524">
    <property type="term" value="F:ATP binding"/>
    <property type="evidence" value="ECO:0007669"/>
    <property type="project" value="InterPro"/>
</dbReference>
<dbReference type="OrthoDB" id="200924at2759"/>
<dbReference type="InterPro" id="IPR051029">
    <property type="entry name" value="mRNA_Capping_Enz/RNA_Phosphat"/>
</dbReference>
<dbReference type="InterPro" id="IPR001339">
    <property type="entry name" value="mRNA_cap_enzyme_adenylation"/>
</dbReference>
<dbReference type="SUPFAM" id="SSF50249">
    <property type="entry name" value="Nucleic acid-binding proteins"/>
    <property type="match status" value="1"/>
</dbReference>
<dbReference type="InterPro" id="IPR012340">
    <property type="entry name" value="NA-bd_OB-fold"/>
</dbReference>
<evidence type="ECO:0000259" key="12">
    <source>
        <dbReference type="PROSITE" id="PS50160"/>
    </source>
</evidence>
<evidence type="ECO:0000256" key="7">
    <source>
        <dbReference type="ARBA" id="ARBA00023042"/>
    </source>
</evidence>
<accession>A0A4R0R8S2</accession>
<sequence>MPRIPDLPGDPVPHRSDQELWLKKLVSGLCHLEHDRFPGSQPVSFATNDLDKLEKQDFWVCEKSDGVRVLLLVQTDLRTNDQGVYFIDRHNSYRQLSGLFFPHHEDPRKPLRNSIIDGELVIDVDPRTKQETMRFLAFDCLVVDDQNVMARPLDKRYGRLQEWFYKPYSRMLRDHPQMAQTQPFEVKVKTVKMSYHAEEVFRVDIPALQHGNDGLIYTCVATPYTAGTDPNILKWKPPSENSIDFRLVLRFPPSPNKATDPDYYAKPIFELHTWNGGSNYEFWDVMTVKDDEWEKLKSDGDQLDDRVVEVHWDVDNECWRMMRFRDDKPNGNHKSVVDGIIKSIADGVEKDALLARSSNIRNAWKARLGQPSQPPPPQGHQATKPPPTQQPHPPSGNINPYQPASSAPQPPPPGPSSRSSLPPPPPSLPPPPTAIPAIANSKVPNVQPRYGPLGESTMSKVAGPHMVAGMYR</sequence>
<dbReference type="STRING" id="92696.A0A4R0R8S2"/>
<evidence type="ECO:0000256" key="9">
    <source>
        <dbReference type="ARBA" id="ARBA00023242"/>
    </source>
</evidence>
<dbReference type="Proteomes" id="UP000292702">
    <property type="component" value="Unassembled WGS sequence"/>
</dbReference>
<protein>
    <recommendedName>
        <fullName evidence="2">mRNA guanylyltransferase</fullName>
        <ecNumber evidence="2">2.7.7.50</ecNumber>
    </recommendedName>
</protein>
<reference evidence="13 14" key="1">
    <citation type="submission" date="2018-11" db="EMBL/GenBank/DDBJ databases">
        <title>Genome assembly of Steccherinum ochraceum LE-BIN_3174, the white-rot fungus of the Steccherinaceae family (The Residual Polyporoid clade, Polyporales, Basidiomycota).</title>
        <authorList>
            <person name="Fedorova T.V."/>
            <person name="Glazunova O.A."/>
            <person name="Landesman E.O."/>
            <person name="Moiseenko K.V."/>
            <person name="Psurtseva N.V."/>
            <person name="Savinova O.S."/>
            <person name="Shakhova N.V."/>
            <person name="Tyazhelova T.V."/>
            <person name="Vasina D.V."/>
        </authorList>
    </citation>
    <scope>NUCLEOTIDE SEQUENCE [LARGE SCALE GENOMIC DNA]</scope>
    <source>
        <strain evidence="13 14">LE-BIN_3174</strain>
    </source>
</reference>
<keyword evidence="3" id="KW-0507">mRNA processing</keyword>
<evidence type="ECO:0000256" key="1">
    <source>
        <dbReference type="ARBA" id="ARBA00004123"/>
    </source>
</evidence>
<dbReference type="GO" id="GO:0005634">
    <property type="term" value="C:nucleus"/>
    <property type="evidence" value="ECO:0007669"/>
    <property type="project" value="UniProtKB-SubCell"/>
</dbReference>
<dbReference type="GO" id="GO:0006370">
    <property type="term" value="P:7-methylguanosine mRNA capping"/>
    <property type="evidence" value="ECO:0007669"/>
    <property type="project" value="UniProtKB-KW"/>
</dbReference>
<evidence type="ECO:0000256" key="10">
    <source>
        <dbReference type="ARBA" id="ARBA00044624"/>
    </source>
</evidence>
<gene>
    <name evidence="13" type="primary">CEG1</name>
    <name evidence="13" type="ORF">EIP91_004500</name>
</gene>
<dbReference type="Gene3D" id="3.30.470.30">
    <property type="entry name" value="DNA ligase/mRNA capping enzyme"/>
    <property type="match status" value="1"/>
</dbReference>
<evidence type="ECO:0000313" key="14">
    <source>
        <dbReference type="Proteomes" id="UP000292702"/>
    </source>
</evidence>
<evidence type="ECO:0000256" key="8">
    <source>
        <dbReference type="ARBA" id="ARBA00023134"/>
    </source>
</evidence>
<keyword evidence="5" id="KW-0548">Nucleotidyltransferase</keyword>
<feature type="compositionally biased region" description="Pro residues" evidence="11">
    <location>
        <begin position="408"/>
        <end position="434"/>
    </location>
</feature>
<comment type="catalytic activity">
    <reaction evidence="10">
        <text>a 5'-end diphospho-ribonucleoside in mRNA + GTP + H(+) = a 5'-end (5'-triphosphoguanosine)-ribonucleoside in mRNA + diphosphate</text>
        <dbReference type="Rhea" id="RHEA:67012"/>
        <dbReference type="Rhea" id="RHEA-COMP:17165"/>
        <dbReference type="Rhea" id="RHEA-COMP:17166"/>
        <dbReference type="ChEBI" id="CHEBI:15378"/>
        <dbReference type="ChEBI" id="CHEBI:33019"/>
        <dbReference type="ChEBI" id="CHEBI:37565"/>
        <dbReference type="ChEBI" id="CHEBI:167616"/>
        <dbReference type="ChEBI" id="CHEBI:167617"/>
        <dbReference type="EC" id="2.7.7.50"/>
    </reaction>
    <physiologicalReaction direction="left-to-right" evidence="10">
        <dbReference type="Rhea" id="RHEA:67013"/>
    </physiologicalReaction>
</comment>
<feature type="domain" description="ATP-dependent DNA ligase family profile" evidence="12">
    <location>
        <begin position="126"/>
        <end position="237"/>
    </location>
</feature>
<keyword evidence="7" id="KW-0506">mRNA capping</keyword>
<dbReference type="PANTHER" id="PTHR10367">
    <property type="entry name" value="MRNA-CAPPING ENZYME"/>
    <property type="match status" value="1"/>
</dbReference>
<dbReference type="SUPFAM" id="SSF56091">
    <property type="entry name" value="DNA ligase/mRNA capping enzyme, catalytic domain"/>
    <property type="match status" value="1"/>
</dbReference>
<proteinExistence type="predicted"/>
<feature type="compositionally biased region" description="Pro residues" evidence="11">
    <location>
        <begin position="372"/>
        <end position="394"/>
    </location>
</feature>
<dbReference type="GO" id="GO:0005525">
    <property type="term" value="F:GTP binding"/>
    <property type="evidence" value="ECO:0007669"/>
    <property type="project" value="UniProtKB-KW"/>
</dbReference>
<keyword evidence="6" id="KW-0547">Nucleotide-binding</keyword>
<evidence type="ECO:0000256" key="6">
    <source>
        <dbReference type="ARBA" id="ARBA00022741"/>
    </source>
</evidence>
<dbReference type="GO" id="GO:0003910">
    <property type="term" value="F:DNA ligase (ATP) activity"/>
    <property type="evidence" value="ECO:0007669"/>
    <property type="project" value="InterPro"/>
</dbReference>
<dbReference type="GO" id="GO:0006310">
    <property type="term" value="P:DNA recombination"/>
    <property type="evidence" value="ECO:0007669"/>
    <property type="project" value="InterPro"/>
</dbReference>
<dbReference type="EMBL" id="RWJN01000253">
    <property type="protein sequence ID" value="TCD64151.1"/>
    <property type="molecule type" value="Genomic_DNA"/>
</dbReference>
<evidence type="ECO:0000256" key="3">
    <source>
        <dbReference type="ARBA" id="ARBA00022664"/>
    </source>
</evidence>
<comment type="caution">
    <text evidence="13">The sequence shown here is derived from an EMBL/GenBank/DDBJ whole genome shotgun (WGS) entry which is preliminary data.</text>
</comment>